<sequence length="146" mass="16975">MDSRVVCAQAIGEMIDKYSMAESLRCWATEDESWVFFNPHLTKAVNKTWLAPDQKRPLVVRPQLTNRKALIILALTDDRKFCVALSPPKGTINADVYIDFIQSTEEIWRKLHSNPTKLCELWGQHDNTRPHTARATMQYIKRRNMM</sequence>
<gene>
    <name evidence="1" type="ORF">LOD99_11498</name>
</gene>
<evidence type="ECO:0000313" key="1">
    <source>
        <dbReference type="EMBL" id="KAI6653470.1"/>
    </source>
</evidence>
<accession>A0AAV7JYT0</accession>
<dbReference type="GO" id="GO:0003676">
    <property type="term" value="F:nucleic acid binding"/>
    <property type="evidence" value="ECO:0007669"/>
    <property type="project" value="InterPro"/>
</dbReference>
<dbReference type="InterPro" id="IPR036397">
    <property type="entry name" value="RNaseH_sf"/>
</dbReference>
<name>A0AAV7JYT0_9METZ</name>
<keyword evidence="2" id="KW-1185">Reference proteome</keyword>
<evidence type="ECO:0000313" key="2">
    <source>
        <dbReference type="Proteomes" id="UP001165289"/>
    </source>
</evidence>
<proteinExistence type="predicted"/>
<organism evidence="1 2">
    <name type="scientific">Oopsacas minuta</name>
    <dbReference type="NCBI Taxonomy" id="111878"/>
    <lineage>
        <taxon>Eukaryota</taxon>
        <taxon>Metazoa</taxon>
        <taxon>Porifera</taxon>
        <taxon>Hexactinellida</taxon>
        <taxon>Hexasterophora</taxon>
        <taxon>Lyssacinosida</taxon>
        <taxon>Leucopsacidae</taxon>
        <taxon>Oopsacas</taxon>
    </lineage>
</organism>
<comment type="caution">
    <text evidence="1">The sequence shown here is derived from an EMBL/GenBank/DDBJ whole genome shotgun (WGS) entry which is preliminary data.</text>
</comment>
<protein>
    <submittedName>
        <fullName evidence="1">Transposase</fullName>
    </submittedName>
</protein>
<dbReference type="Proteomes" id="UP001165289">
    <property type="component" value="Unassembled WGS sequence"/>
</dbReference>
<dbReference type="Gene3D" id="3.30.420.10">
    <property type="entry name" value="Ribonuclease H-like superfamily/Ribonuclease H"/>
    <property type="match status" value="1"/>
</dbReference>
<dbReference type="AlphaFoldDB" id="A0AAV7JYT0"/>
<reference evidence="1 2" key="1">
    <citation type="journal article" date="2023" name="BMC Biol.">
        <title>The compact genome of the sponge Oopsacas minuta (Hexactinellida) is lacking key metazoan core genes.</title>
        <authorList>
            <person name="Santini S."/>
            <person name="Schenkelaars Q."/>
            <person name="Jourda C."/>
            <person name="Duchesne M."/>
            <person name="Belahbib H."/>
            <person name="Rocher C."/>
            <person name="Selva M."/>
            <person name="Riesgo A."/>
            <person name="Vervoort M."/>
            <person name="Leys S.P."/>
            <person name="Kodjabachian L."/>
            <person name="Le Bivic A."/>
            <person name="Borchiellini C."/>
            <person name="Claverie J.M."/>
            <person name="Renard E."/>
        </authorList>
    </citation>
    <scope>NUCLEOTIDE SEQUENCE [LARGE SCALE GENOMIC DNA]</scope>
    <source>
        <strain evidence="1">SPO-2</strain>
    </source>
</reference>
<dbReference type="EMBL" id="JAKMXF010000275">
    <property type="protein sequence ID" value="KAI6653470.1"/>
    <property type="molecule type" value="Genomic_DNA"/>
</dbReference>